<evidence type="ECO:0000313" key="3">
    <source>
        <dbReference type="Proteomes" id="UP001153269"/>
    </source>
</evidence>
<feature type="region of interest" description="Disordered" evidence="1">
    <location>
        <begin position="21"/>
        <end position="67"/>
    </location>
</feature>
<name>A0A9N7UUQ4_PLEPL</name>
<proteinExistence type="predicted"/>
<gene>
    <name evidence="2" type="ORF">PLEPLA_LOCUS24670</name>
</gene>
<evidence type="ECO:0000256" key="1">
    <source>
        <dbReference type="SAM" id="MobiDB-lite"/>
    </source>
</evidence>
<comment type="caution">
    <text evidence="2">The sequence shown here is derived from an EMBL/GenBank/DDBJ whole genome shotgun (WGS) entry which is preliminary data.</text>
</comment>
<dbReference type="AlphaFoldDB" id="A0A9N7UUQ4"/>
<protein>
    <submittedName>
        <fullName evidence="2">Uncharacterized protein</fullName>
    </submittedName>
</protein>
<dbReference type="EMBL" id="CADEAL010001913">
    <property type="protein sequence ID" value="CAB1436637.1"/>
    <property type="molecule type" value="Genomic_DNA"/>
</dbReference>
<organism evidence="2 3">
    <name type="scientific">Pleuronectes platessa</name>
    <name type="common">European plaice</name>
    <dbReference type="NCBI Taxonomy" id="8262"/>
    <lineage>
        <taxon>Eukaryota</taxon>
        <taxon>Metazoa</taxon>
        <taxon>Chordata</taxon>
        <taxon>Craniata</taxon>
        <taxon>Vertebrata</taxon>
        <taxon>Euteleostomi</taxon>
        <taxon>Actinopterygii</taxon>
        <taxon>Neopterygii</taxon>
        <taxon>Teleostei</taxon>
        <taxon>Neoteleostei</taxon>
        <taxon>Acanthomorphata</taxon>
        <taxon>Carangaria</taxon>
        <taxon>Pleuronectiformes</taxon>
        <taxon>Pleuronectoidei</taxon>
        <taxon>Pleuronectidae</taxon>
        <taxon>Pleuronectes</taxon>
    </lineage>
</organism>
<reference evidence="2" key="1">
    <citation type="submission" date="2020-03" db="EMBL/GenBank/DDBJ databases">
        <authorList>
            <person name="Weist P."/>
        </authorList>
    </citation>
    <scope>NUCLEOTIDE SEQUENCE</scope>
</reference>
<accession>A0A9N7UUQ4</accession>
<keyword evidence="3" id="KW-1185">Reference proteome</keyword>
<evidence type="ECO:0000313" key="2">
    <source>
        <dbReference type="EMBL" id="CAB1436637.1"/>
    </source>
</evidence>
<sequence>MVPITLCSCWSSLLGNAHSSAKTARQERNNSLTDSPTAPHLCPATPPTLYHHIPSKRTERRAPVHTRSLNEGVQAGYRRLRKWMVWCNFSAPAEPERPVCRQEPFYGAGEGDASLSSVSDSGAAMRREVNLLG</sequence>
<dbReference type="Proteomes" id="UP001153269">
    <property type="component" value="Unassembled WGS sequence"/>
</dbReference>
<feature type="compositionally biased region" description="Polar residues" evidence="1">
    <location>
        <begin position="21"/>
        <end position="36"/>
    </location>
</feature>